<dbReference type="PRINTS" id="PR00081">
    <property type="entry name" value="GDHRDH"/>
</dbReference>
<dbReference type="Gene3D" id="3.40.50.720">
    <property type="entry name" value="NAD(P)-binding Rossmann-like Domain"/>
    <property type="match status" value="1"/>
</dbReference>
<name>D3Q8I5_STANL</name>
<dbReference type="InterPro" id="IPR057326">
    <property type="entry name" value="KR_dom"/>
</dbReference>
<dbReference type="AlphaFoldDB" id="D3Q8I5"/>
<dbReference type="PANTHER" id="PTHR43639:SF1">
    <property type="entry name" value="SHORT-CHAIN DEHYDROGENASE_REDUCTASE FAMILY PROTEIN"/>
    <property type="match status" value="1"/>
</dbReference>
<dbReference type="PRINTS" id="PR00080">
    <property type="entry name" value="SDRFAMILY"/>
</dbReference>
<dbReference type="SMART" id="SM00822">
    <property type="entry name" value="PKS_KR"/>
    <property type="match status" value="1"/>
</dbReference>
<dbReference type="STRING" id="446470.Snas_2884"/>
<evidence type="ECO:0000313" key="5">
    <source>
        <dbReference type="Proteomes" id="UP000000844"/>
    </source>
</evidence>
<evidence type="ECO:0000256" key="1">
    <source>
        <dbReference type="ARBA" id="ARBA00006484"/>
    </source>
</evidence>
<gene>
    <name evidence="4" type="ordered locus">Snas_2884</name>
</gene>
<dbReference type="GO" id="GO:0016491">
    <property type="term" value="F:oxidoreductase activity"/>
    <property type="evidence" value="ECO:0007669"/>
    <property type="project" value="UniProtKB-KW"/>
</dbReference>
<dbReference type="Pfam" id="PF13561">
    <property type="entry name" value="adh_short_C2"/>
    <property type="match status" value="1"/>
</dbReference>
<evidence type="ECO:0000313" key="4">
    <source>
        <dbReference type="EMBL" id="ADD42559.1"/>
    </source>
</evidence>
<dbReference type="HOGENOM" id="CLU_010194_1_3_11"/>
<dbReference type="Proteomes" id="UP000000844">
    <property type="component" value="Chromosome"/>
</dbReference>
<feature type="domain" description="Ketoreductase" evidence="3">
    <location>
        <begin position="7"/>
        <end position="187"/>
    </location>
</feature>
<dbReference type="InterPro" id="IPR002347">
    <property type="entry name" value="SDR_fam"/>
</dbReference>
<keyword evidence="5" id="KW-1185">Reference proteome</keyword>
<evidence type="ECO:0000259" key="3">
    <source>
        <dbReference type="SMART" id="SM00822"/>
    </source>
</evidence>
<comment type="similarity">
    <text evidence="1">Belongs to the short-chain dehydrogenases/reductases (SDR) family.</text>
</comment>
<dbReference type="PANTHER" id="PTHR43639">
    <property type="entry name" value="OXIDOREDUCTASE, SHORT-CHAIN DEHYDROGENASE/REDUCTASE FAMILY (AFU_ORTHOLOGUE AFUA_5G02870)"/>
    <property type="match status" value="1"/>
</dbReference>
<dbReference type="FunFam" id="3.40.50.720:FF:000084">
    <property type="entry name" value="Short-chain dehydrogenase reductase"/>
    <property type="match status" value="1"/>
</dbReference>
<reference evidence="4 5" key="1">
    <citation type="journal article" date="2009" name="Stand. Genomic Sci.">
        <title>Complete genome sequence of Stackebrandtia nassauensis type strain (LLR-40K-21).</title>
        <authorList>
            <person name="Munk C."/>
            <person name="Lapidus A."/>
            <person name="Copeland A."/>
            <person name="Jando M."/>
            <person name="Mayilraj S."/>
            <person name="Glavina Del Rio T."/>
            <person name="Nolan M."/>
            <person name="Chen F."/>
            <person name="Lucas S."/>
            <person name="Tice H."/>
            <person name="Cheng J.F."/>
            <person name="Han C."/>
            <person name="Detter J.C."/>
            <person name="Bruce D."/>
            <person name="Goodwin L."/>
            <person name="Chain P."/>
            <person name="Pitluck S."/>
            <person name="Goker M."/>
            <person name="Ovchinikova G."/>
            <person name="Pati A."/>
            <person name="Ivanova N."/>
            <person name="Mavromatis K."/>
            <person name="Chen A."/>
            <person name="Palaniappan K."/>
            <person name="Land M."/>
            <person name="Hauser L."/>
            <person name="Chang Y.J."/>
            <person name="Jeffries C.D."/>
            <person name="Bristow J."/>
            <person name="Eisen J.A."/>
            <person name="Markowitz V."/>
            <person name="Hugenholtz P."/>
            <person name="Kyrpides N.C."/>
            <person name="Klenk H.P."/>
        </authorList>
    </citation>
    <scope>NUCLEOTIDE SEQUENCE [LARGE SCALE GENOMIC DNA]</scope>
    <source>
        <strain evidence="5">DSM 44728 / CIP 108903 / NRRL B-16338 / NBRC 102104 / LLR-40K-21</strain>
    </source>
</reference>
<dbReference type="InterPro" id="IPR036291">
    <property type="entry name" value="NAD(P)-bd_dom_sf"/>
</dbReference>
<protein>
    <submittedName>
        <fullName evidence="4">Short-chain dehydrogenase/reductase SDR</fullName>
    </submittedName>
</protein>
<dbReference type="RefSeq" id="WP_013018130.1">
    <property type="nucleotide sequence ID" value="NC_013947.1"/>
</dbReference>
<organism evidence="4 5">
    <name type="scientific">Stackebrandtia nassauensis (strain DSM 44728 / CIP 108903 / NRRL B-16338 / NBRC 102104 / LLR-40K-21)</name>
    <dbReference type="NCBI Taxonomy" id="446470"/>
    <lineage>
        <taxon>Bacteria</taxon>
        <taxon>Bacillati</taxon>
        <taxon>Actinomycetota</taxon>
        <taxon>Actinomycetes</taxon>
        <taxon>Glycomycetales</taxon>
        <taxon>Glycomycetaceae</taxon>
        <taxon>Stackebrandtia</taxon>
    </lineage>
</organism>
<dbReference type="SUPFAM" id="SSF51735">
    <property type="entry name" value="NAD(P)-binding Rossmann-fold domains"/>
    <property type="match status" value="1"/>
</dbReference>
<dbReference type="eggNOG" id="COG1028">
    <property type="taxonomic scope" value="Bacteria"/>
</dbReference>
<evidence type="ECO:0000256" key="2">
    <source>
        <dbReference type="ARBA" id="ARBA00023002"/>
    </source>
</evidence>
<keyword evidence="2" id="KW-0560">Oxidoreductase</keyword>
<sequence length="254" mass="25954">MTDLKNKTALVTGASRGIGRAIATRLAADGARVGVHYAGDEAAAHHTVERIERAGGTAFPLRADLGEPDGVDTLIAGLEAGLAGRRLDILVNSAAVPPAGPIQDDTPNSFDTVFAVNVKAPYFTVQKALPLLNDDGRVINLTSAVTRIANPTQTSFAMAKGALATMTLTLASQLGVRGITVNAVAPGVTRTETNTAVIASLGPEAQFAAITALDRLGEAADVADVVAFLASGDARWITGQTIDASGGLYLGLRG</sequence>
<accession>D3Q8I5</accession>
<dbReference type="EMBL" id="CP001778">
    <property type="protein sequence ID" value="ADD42559.1"/>
    <property type="molecule type" value="Genomic_DNA"/>
</dbReference>
<dbReference type="OrthoDB" id="154414at2"/>
<proteinExistence type="inferred from homology"/>
<dbReference type="KEGG" id="sna:Snas_2884"/>